<feature type="domain" description="Peptidase M24" evidence="1">
    <location>
        <begin position="146"/>
        <end position="380"/>
    </location>
</feature>
<name>A0A926N9L3_9BACL</name>
<keyword evidence="3" id="KW-0378">Hydrolase</keyword>
<dbReference type="Proteomes" id="UP000661691">
    <property type="component" value="Unassembled WGS sequence"/>
</dbReference>
<sequence>MHNLARLPEKEVEERIAIFQNTLQKNALDGALLTQNIDIYYLTGTLQNGVLFIPCTGAPCFFVRKSVKRAAFETSLEVQPLQKSKRMAEVLKEKYGVIHHLGLEKDVLPMGLAERYMKWFPQAKVVDVAFMLRLQRAVKSPYEIRQLQQAAKRVNEVVISIPHIIQENMTELELSAKIEYALRVQGNTGLFRMRGYNQELVLGMVSSGYAAATPTYFDGPAGGLGVSIVNPQSASMKPIKRGEPILIDISTVVEGYIIDQTRMAVLGELDSELVVAYEEAKKIIREMEQCGKPGVSWQTLYQKALAMAEKAGLKEHFMGFGDDQAKFVGHGVGLELDELPILANGFDQPLEVGMVIAIEPKFTFPDQGVVGIENTYLVTENGLESLTFANEDIIHIPVV</sequence>
<dbReference type="InterPro" id="IPR050659">
    <property type="entry name" value="Peptidase_M24B"/>
</dbReference>
<comment type="caution">
    <text evidence="3">The sequence shown here is derived from an EMBL/GenBank/DDBJ whole genome shotgun (WGS) entry which is preliminary data.</text>
</comment>
<evidence type="ECO:0000259" key="2">
    <source>
        <dbReference type="Pfam" id="PF01321"/>
    </source>
</evidence>
<evidence type="ECO:0000259" key="1">
    <source>
        <dbReference type="Pfam" id="PF00557"/>
    </source>
</evidence>
<proteinExistence type="predicted"/>
<dbReference type="InterPro" id="IPR000994">
    <property type="entry name" value="Pept_M24"/>
</dbReference>
<dbReference type="InterPro" id="IPR036005">
    <property type="entry name" value="Creatinase/aminopeptidase-like"/>
</dbReference>
<dbReference type="EMBL" id="JACXAH010000007">
    <property type="protein sequence ID" value="MBD1371922.1"/>
    <property type="molecule type" value="Genomic_DNA"/>
</dbReference>
<accession>A0A926N9L3</accession>
<evidence type="ECO:0000313" key="3">
    <source>
        <dbReference type="EMBL" id="MBD1371922.1"/>
    </source>
</evidence>
<organism evidence="3 4">
    <name type="scientific">Polycladospora coralii</name>
    <dbReference type="NCBI Taxonomy" id="2771432"/>
    <lineage>
        <taxon>Bacteria</taxon>
        <taxon>Bacillati</taxon>
        <taxon>Bacillota</taxon>
        <taxon>Bacilli</taxon>
        <taxon>Bacillales</taxon>
        <taxon>Thermoactinomycetaceae</taxon>
        <taxon>Polycladospora</taxon>
    </lineage>
</organism>
<reference evidence="3" key="1">
    <citation type="submission" date="2020-09" db="EMBL/GenBank/DDBJ databases">
        <title>A novel bacterium of genus Hazenella, isolated from South China Sea.</title>
        <authorList>
            <person name="Huang H."/>
            <person name="Mo K."/>
            <person name="Hu Y."/>
        </authorList>
    </citation>
    <scope>NUCLEOTIDE SEQUENCE</scope>
    <source>
        <strain evidence="3">IB182357</strain>
    </source>
</reference>
<dbReference type="GO" id="GO:0004177">
    <property type="term" value="F:aminopeptidase activity"/>
    <property type="evidence" value="ECO:0007669"/>
    <property type="project" value="UniProtKB-KW"/>
</dbReference>
<dbReference type="SUPFAM" id="SSF55920">
    <property type="entry name" value="Creatinase/aminopeptidase"/>
    <property type="match status" value="1"/>
</dbReference>
<keyword evidence="3" id="KW-0645">Protease</keyword>
<dbReference type="InterPro" id="IPR029149">
    <property type="entry name" value="Creatin/AminoP/Spt16_N"/>
</dbReference>
<dbReference type="InterPro" id="IPR000587">
    <property type="entry name" value="Creatinase_N"/>
</dbReference>
<keyword evidence="4" id="KW-1185">Reference proteome</keyword>
<dbReference type="Gene3D" id="3.40.350.10">
    <property type="entry name" value="Creatinase/prolidase N-terminal domain"/>
    <property type="match status" value="1"/>
</dbReference>
<dbReference type="Pfam" id="PF00557">
    <property type="entry name" value="Peptidase_M24"/>
    <property type="match status" value="1"/>
</dbReference>
<dbReference type="SUPFAM" id="SSF53092">
    <property type="entry name" value="Creatinase/prolidase N-terminal domain"/>
    <property type="match status" value="1"/>
</dbReference>
<dbReference type="RefSeq" id="WP_191141762.1">
    <property type="nucleotide sequence ID" value="NZ_JACXAH010000007.1"/>
</dbReference>
<dbReference type="PANTHER" id="PTHR46112:SF2">
    <property type="entry name" value="XAA-PRO AMINOPEPTIDASE P-RELATED"/>
    <property type="match status" value="1"/>
</dbReference>
<dbReference type="Pfam" id="PF01321">
    <property type="entry name" value="Creatinase_N"/>
    <property type="match status" value="1"/>
</dbReference>
<evidence type="ECO:0000313" key="4">
    <source>
        <dbReference type="Proteomes" id="UP000661691"/>
    </source>
</evidence>
<dbReference type="PANTHER" id="PTHR46112">
    <property type="entry name" value="AMINOPEPTIDASE"/>
    <property type="match status" value="1"/>
</dbReference>
<keyword evidence="3" id="KW-0031">Aminopeptidase</keyword>
<gene>
    <name evidence="3" type="ORF">IC620_06055</name>
</gene>
<dbReference type="CDD" id="cd01066">
    <property type="entry name" value="APP_MetAP"/>
    <property type="match status" value="1"/>
</dbReference>
<dbReference type="Gene3D" id="3.90.230.10">
    <property type="entry name" value="Creatinase/methionine aminopeptidase superfamily"/>
    <property type="match status" value="1"/>
</dbReference>
<protein>
    <submittedName>
        <fullName evidence="3">Aminopeptidase P family protein</fullName>
    </submittedName>
</protein>
<dbReference type="AlphaFoldDB" id="A0A926N9L3"/>
<feature type="domain" description="Creatinase N-terminal" evidence="2">
    <location>
        <begin position="15"/>
        <end position="138"/>
    </location>
</feature>